<dbReference type="PANTHER" id="PTHR11923">
    <property type="entry name" value="SCAVENGER RECEPTOR CLASS B TYPE-1 SR-B1"/>
    <property type="match status" value="1"/>
</dbReference>
<comment type="similarity">
    <text evidence="2">Belongs to the CD36 family.</text>
</comment>
<dbReference type="EMBL" id="CACRXK020016394">
    <property type="protein sequence ID" value="CAB4029768.1"/>
    <property type="molecule type" value="Genomic_DNA"/>
</dbReference>
<dbReference type="PANTHER" id="PTHR11923:SF51">
    <property type="entry name" value="LYSOSOME MEMBRANE PROTEIN 2"/>
    <property type="match status" value="1"/>
</dbReference>
<evidence type="ECO:0000256" key="3">
    <source>
        <dbReference type="ARBA" id="ARBA00022692"/>
    </source>
</evidence>
<organism evidence="7 8">
    <name type="scientific">Paramuricea clavata</name>
    <name type="common">Red gorgonian</name>
    <name type="synonym">Violescent sea-whip</name>
    <dbReference type="NCBI Taxonomy" id="317549"/>
    <lineage>
        <taxon>Eukaryota</taxon>
        <taxon>Metazoa</taxon>
        <taxon>Cnidaria</taxon>
        <taxon>Anthozoa</taxon>
        <taxon>Octocorallia</taxon>
        <taxon>Malacalcyonacea</taxon>
        <taxon>Plexauridae</taxon>
        <taxon>Paramuricea</taxon>
    </lineage>
</organism>
<evidence type="ECO:0000256" key="4">
    <source>
        <dbReference type="ARBA" id="ARBA00022989"/>
    </source>
</evidence>
<accession>A0A7D9JHL6</accession>
<keyword evidence="5" id="KW-0472">Membrane</keyword>
<evidence type="ECO:0000256" key="1">
    <source>
        <dbReference type="ARBA" id="ARBA00004370"/>
    </source>
</evidence>
<dbReference type="GO" id="GO:0016020">
    <property type="term" value="C:membrane"/>
    <property type="evidence" value="ECO:0007669"/>
    <property type="project" value="UniProtKB-SubCell"/>
</dbReference>
<keyword evidence="3" id="KW-0812">Transmembrane</keyword>
<comment type="caution">
    <text evidence="7">The sequence shown here is derived from an EMBL/GenBank/DDBJ whole genome shotgun (WGS) entry which is preliminary data.</text>
</comment>
<evidence type="ECO:0000256" key="6">
    <source>
        <dbReference type="ARBA" id="ARBA00023180"/>
    </source>
</evidence>
<reference evidence="7" key="1">
    <citation type="submission" date="2020-04" db="EMBL/GenBank/DDBJ databases">
        <authorList>
            <person name="Alioto T."/>
            <person name="Alioto T."/>
            <person name="Gomez Garrido J."/>
        </authorList>
    </citation>
    <scope>NUCLEOTIDE SEQUENCE</scope>
    <source>
        <strain evidence="7">A484AB</strain>
    </source>
</reference>
<keyword evidence="7" id="KW-0675">Receptor</keyword>
<dbReference type="AlphaFoldDB" id="A0A7D9JHL6"/>
<keyword evidence="4" id="KW-1133">Transmembrane helix</keyword>
<dbReference type="OrthoDB" id="18585at2759"/>
<sequence length="136" mass="15835">MTCSKKNWAYTFVGFGGTFLVIGVVCGFVIPKIVIGIVEDQACIDSKTDSNYDDWMEEKPDSVVTKVYYWEITNKDGFLYNGELPKLRERGPYVYKQTTQKIDVKFTNDKRSSKTWKKETKFYKEESCKTCKEDDK</sequence>
<proteinExistence type="inferred from homology"/>
<evidence type="ECO:0000313" key="8">
    <source>
        <dbReference type="Proteomes" id="UP001152795"/>
    </source>
</evidence>
<dbReference type="GO" id="GO:0005737">
    <property type="term" value="C:cytoplasm"/>
    <property type="evidence" value="ECO:0007669"/>
    <property type="project" value="TreeGrafter"/>
</dbReference>
<gene>
    <name evidence="7" type="ORF">PACLA_8A056758</name>
</gene>
<dbReference type="GO" id="GO:0005044">
    <property type="term" value="F:scavenger receptor activity"/>
    <property type="evidence" value="ECO:0007669"/>
    <property type="project" value="TreeGrafter"/>
</dbReference>
<dbReference type="Proteomes" id="UP001152795">
    <property type="component" value="Unassembled WGS sequence"/>
</dbReference>
<evidence type="ECO:0000256" key="5">
    <source>
        <dbReference type="ARBA" id="ARBA00023136"/>
    </source>
</evidence>
<comment type="subcellular location">
    <subcellularLocation>
        <location evidence="1">Membrane</location>
    </subcellularLocation>
</comment>
<evidence type="ECO:0000256" key="2">
    <source>
        <dbReference type="ARBA" id="ARBA00010532"/>
    </source>
</evidence>
<name>A0A7D9JHL6_PARCT</name>
<dbReference type="InterPro" id="IPR002159">
    <property type="entry name" value="CD36_fam"/>
</dbReference>
<evidence type="ECO:0000313" key="7">
    <source>
        <dbReference type="EMBL" id="CAB4029768.1"/>
    </source>
</evidence>
<protein>
    <submittedName>
        <fullName evidence="7">Scavenger receptor class B member 1</fullName>
    </submittedName>
</protein>
<keyword evidence="8" id="KW-1185">Reference proteome</keyword>
<dbReference type="Pfam" id="PF01130">
    <property type="entry name" value="CD36"/>
    <property type="match status" value="1"/>
</dbReference>
<feature type="non-terminal residue" evidence="7">
    <location>
        <position position="136"/>
    </location>
</feature>
<keyword evidence="6" id="KW-0325">Glycoprotein</keyword>